<keyword evidence="2" id="KW-1185">Reference proteome</keyword>
<gene>
    <name evidence="1" type="ORF">H6G05_11820</name>
</gene>
<dbReference type="EMBL" id="JACJQY010000016">
    <property type="protein sequence ID" value="MBD2317530.1"/>
    <property type="molecule type" value="Genomic_DNA"/>
</dbReference>
<reference evidence="1 2" key="1">
    <citation type="journal article" date="2020" name="ISME J.">
        <title>Comparative genomics reveals insights into cyanobacterial evolution and habitat adaptation.</title>
        <authorList>
            <person name="Chen M.Y."/>
            <person name="Teng W.K."/>
            <person name="Zhao L."/>
            <person name="Hu C.X."/>
            <person name="Zhou Y.K."/>
            <person name="Han B.P."/>
            <person name="Song L.R."/>
            <person name="Shu W.S."/>
        </authorList>
    </citation>
    <scope>NUCLEOTIDE SEQUENCE [LARGE SCALE GENOMIC DNA]</scope>
    <source>
        <strain evidence="1 2">FACHB-1050</strain>
    </source>
</reference>
<accession>A0ABR8CAX6</accession>
<dbReference type="CDD" id="cd06561">
    <property type="entry name" value="AlkD_like"/>
    <property type="match status" value="1"/>
</dbReference>
<protein>
    <submittedName>
        <fullName evidence="1">DNA alkylation repair protein</fullName>
    </submittedName>
</protein>
<evidence type="ECO:0000313" key="1">
    <source>
        <dbReference type="EMBL" id="MBD2317530.1"/>
    </source>
</evidence>
<comment type="caution">
    <text evidence="1">The sequence shown here is derived from an EMBL/GenBank/DDBJ whole genome shotgun (WGS) entry which is preliminary data.</text>
</comment>
<dbReference type="Gene3D" id="1.25.10.90">
    <property type="match status" value="1"/>
</dbReference>
<evidence type="ECO:0000313" key="2">
    <source>
        <dbReference type="Proteomes" id="UP000618445"/>
    </source>
</evidence>
<dbReference type="InterPro" id="IPR016024">
    <property type="entry name" value="ARM-type_fold"/>
</dbReference>
<dbReference type="PANTHER" id="PTHR34070">
    <property type="entry name" value="ARMADILLO-TYPE FOLD"/>
    <property type="match status" value="1"/>
</dbReference>
<sequence length="231" mass="26821">MTLQTDLQALANPQKAIALAGYFQTGQGQYAEGDRFLGITMPEQRKLAKKYRDLGFAEISELLNSEWHEYRLTGLLILTYQFAKATPIQQQAIVDFYLANTHAINNWDLVDVTCYPILGMYLLQRDRQILYQLANSASLWEQRIAIVTTGKFIKHGQYQDTLAIAELLLQHPHHLIHKAVGWMLREVGKQNRPVLLEFLDQHASQMPREMLRYAIEHFDQPQRQAYLQRKP</sequence>
<dbReference type="PANTHER" id="PTHR34070:SF1">
    <property type="entry name" value="DNA ALKYLATION REPAIR PROTEIN"/>
    <property type="match status" value="1"/>
</dbReference>
<dbReference type="SUPFAM" id="SSF48371">
    <property type="entry name" value="ARM repeat"/>
    <property type="match status" value="1"/>
</dbReference>
<dbReference type="Pfam" id="PF08713">
    <property type="entry name" value="DNA_alkylation"/>
    <property type="match status" value="1"/>
</dbReference>
<proteinExistence type="predicted"/>
<dbReference type="Proteomes" id="UP000618445">
    <property type="component" value="Unassembled WGS sequence"/>
</dbReference>
<name>A0ABR8CAX6_9CYAN</name>
<organism evidence="1 2">
    <name type="scientific">Phormidium tenue FACHB-1050</name>
    <dbReference type="NCBI Taxonomy" id="2692857"/>
    <lineage>
        <taxon>Bacteria</taxon>
        <taxon>Bacillati</taxon>
        <taxon>Cyanobacteriota</taxon>
        <taxon>Cyanophyceae</taxon>
        <taxon>Oscillatoriophycideae</taxon>
        <taxon>Oscillatoriales</taxon>
        <taxon>Oscillatoriaceae</taxon>
        <taxon>Phormidium</taxon>
    </lineage>
</organism>
<dbReference type="InterPro" id="IPR014825">
    <property type="entry name" value="DNA_alkylation"/>
</dbReference>